<gene>
    <name evidence="2" type="ORF">C5745_13380</name>
</gene>
<evidence type="ECO:0000259" key="1">
    <source>
        <dbReference type="Pfam" id="PF00535"/>
    </source>
</evidence>
<dbReference type="Gene3D" id="3.90.550.10">
    <property type="entry name" value="Spore Coat Polysaccharide Biosynthesis Protein SpsA, Chain A"/>
    <property type="match status" value="1"/>
</dbReference>
<dbReference type="InterPro" id="IPR029044">
    <property type="entry name" value="Nucleotide-diphossugar_trans"/>
</dbReference>
<keyword evidence="3" id="KW-1185">Reference proteome</keyword>
<dbReference type="AlphaFoldDB" id="A0A2S9J256"/>
<dbReference type="Proteomes" id="UP000239711">
    <property type="component" value="Unassembled WGS sequence"/>
</dbReference>
<protein>
    <submittedName>
        <fullName evidence="2">Glycosyl transferase family 2</fullName>
    </submittedName>
</protein>
<dbReference type="CDD" id="cd00761">
    <property type="entry name" value="Glyco_tranf_GTA_type"/>
    <property type="match status" value="1"/>
</dbReference>
<organism evidence="2 3">
    <name type="scientific">Sphingobacterium haloxyli</name>
    <dbReference type="NCBI Taxonomy" id="2100533"/>
    <lineage>
        <taxon>Bacteria</taxon>
        <taxon>Pseudomonadati</taxon>
        <taxon>Bacteroidota</taxon>
        <taxon>Sphingobacteriia</taxon>
        <taxon>Sphingobacteriales</taxon>
        <taxon>Sphingobacteriaceae</taxon>
        <taxon>Sphingobacterium</taxon>
    </lineage>
</organism>
<proteinExistence type="predicted"/>
<dbReference type="RefSeq" id="WP_105717516.1">
    <property type="nucleotide sequence ID" value="NZ_PVBQ01000010.1"/>
</dbReference>
<name>A0A2S9J256_9SPHI</name>
<dbReference type="Pfam" id="PF00535">
    <property type="entry name" value="Glycos_transf_2"/>
    <property type="match status" value="1"/>
</dbReference>
<accession>A0A2S9J256</accession>
<sequence length="305" mass="35186">MKTTKIDYSIVIPHHNIPVLLQRCLDSIPDIDTIEVIIVDDNSDRSIVDFNNFPGINRNNTKVVFSKEGKGGGHARNVGLNIASGKWVLFADADDFFTEDFEEILGKHVDDDNDILYFNIVSVYSDDISKLGARHLGISKLFDNYRRHESFLDTFRVRYPEPWGKIIKRRLIVDHKVEFDETKVSNDYFFSVQVGCLSKKIKIVDRILYIVTVRPGSVSYNFAENIDVLTTRLDVAIKVQSYIQKFGYSLSPMPVRGLLVLLLKTNRKLFLKYLYKIYMSEIPLSKVLVELFSPRYFNKGIRSKI</sequence>
<dbReference type="InterPro" id="IPR001173">
    <property type="entry name" value="Glyco_trans_2-like"/>
</dbReference>
<dbReference type="PANTHER" id="PTHR22916">
    <property type="entry name" value="GLYCOSYLTRANSFERASE"/>
    <property type="match status" value="1"/>
</dbReference>
<keyword evidence="2" id="KW-0808">Transferase</keyword>
<feature type="domain" description="Glycosyltransferase 2-like" evidence="1">
    <location>
        <begin position="9"/>
        <end position="140"/>
    </location>
</feature>
<evidence type="ECO:0000313" key="2">
    <source>
        <dbReference type="EMBL" id="PRD46852.1"/>
    </source>
</evidence>
<dbReference type="GO" id="GO:0016758">
    <property type="term" value="F:hexosyltransferase activity"/>
    <property type="evidence" value="ECO:0007669"/>
    <property type="project" value="UniProtKB-ARBA"/>
</dbReference>
<reference evidence="2 3" key="1">
    <citation type="submission" date="2018-02" db="EMBL/GenBank/DDBJ databases">
        <title>The draft genome of Sphingobacterium sp. 5JN-11.</title>
        <authorList>
            <person name="Liu L."/>
            <person name="Li L."/>
            <person name="Liang L."/>
            <person name="Zhang X."/>
            <person name="Wang T."/>
        </authorList>
    </citation>
    <scope>NUCLEOTIDE SEQUENCE [LARGE SCALE GENOMIC DNA]</scope>
    <source>
        <strain evidence="2 3">5JN-11</strain>
    </source>
</reference>
<dbReference type="OrthoDB" id="597270at2"/>
<comment type="caution">
    <text evidence="2">The sequence shown here is derived from an EMBL/GenBank/DDBJ whole genome shotgun (WGS) entry which is preliminary data.</text>
</comment>
<dbReference type="EMBL" id="PVBQ01000010">
    <property type="protein sequence ID" value="PRD46852.1"/>
    <property type="molecule type" value="Genomic_DNA"/>
</dbReference>
<evidence type="ECO:0000313" key="3">
    <source>
        <dbReference type="Proteomes" id="UP000239711"/>
    </source>
</evidence>
<dbReference type="SUPFAM" id="SSF53448">
    <property type="entry name" value="Nucleotide-diphospho-sugar transferases"/>
    <property type="match status" value="1"/>
</dbReference>